<feature type="domain" description="HTH marR-type" evidence="6">
    <location>
        <begin position="16"/>
        <end position="52"/>
    </location>
</feature>
<name>A0A2A4AI23_9CORY</name>
<dbReference type="InterPro" id="IPR007324">
    <property type="entry name" value="Sugar-bd_dom_put"/>
</dbReference>
<evidence type="ECO:0000256" key="4">
    <source>
        <dbReference type="ARBA" id="ARBA00023163"/>
    </source>
</evidence>
<comment type="similarity">
    <text evidence="1">Belongs to the SorC transcriptional regulatory family.</text>
</comment>
<dbReference type="GO" id="GO:0003677">
    <property type="term" value="F:DNA binding"/>
    <property type="evidence" value="ECO:0007669"/>
    <property type="project" value="UniProtKB-KW"/>
</dbReference>
<dbReference type="InterPro" id="IPR036388">
    <property type="entry name" value="WH-like_DNA-bd_sf"/>
</dbReference>
<gene>
    <name evidence="7" type="ORF">COM45_11145</name>
</gene>
<evidence type="ECO:0000256" key="2">
    <source>
        <dbReference type="ARBA" id="ARBA00023015"/>
    </source>
</evidence>
<dbReference type="SUPFAM" id="SSF100950">
    <property type="entry name" value="NagB/RpiA/CoA transferase-like"/>
    <property type="match status" value="1"/>
</dbReference>
<dbReference type="Gene3D" id="1.10.10.10">
    <property type="entry name" value="Winged helix-like DNA-binding domain superfamily/Winged helix DNA-binding domain"/>
    <property type="match status" value="1"/>
</dbReference>
<protein>
    <submittedName>
        <fullName evidence="7">RNA polymerase subunit sigma-70</fullName>
    </submittedName>
</protein>
<evidence type="ECO:0000313" key="7">
    <source>
        <dbReference type="EMBL" id="PCC81960.1"/>
    </source>
</evidence>
<dbReference type="InterPro" id="IPR051054">
    <property type="entry name" value="SorC_transcr_regulators"/>
</dbReference>
<evidence type="ECO:0000259" key="5">
    <source>
        <dbReference type="Pfam" id="PF04198"/>
    </source>
</evidence>
<feature type="domain" description="Sugar-binding" evidence="5">
    <location>
        <begin position="59"/>
        <end position="308"/>
    </location>
</feature>
<dbReference type="Pfam" id="PF04198">
    <property type="entry name" value="Sugar-bind"/>
    <property type="match status" value="1"/>
</dbReference>
<comment type="caution">
    <text evidence="7">The sequence shown here is derived from an EMBL/GenBank/DDBJ whole genome shotgun (WGS) entry which is preliminary data.</text>
</comment>
<dbReference type="PANTHER" id="PTHR34294">
    <property type="entry name" value="TRANSCRIPTIONAL REGULATOR-RELATED"/>
    <property type="match status" value="1"/>
</dbReference>
<dbReference type="GO" id="GO:0003700">
    <property type="term" value="F:DNA-binding transcription factor activity"/>
    <property type="evidence" value="ECO:0007669"/>
    <property type="project" value="InterPro"/>
</dbReference>
<dbReference type="InterPro" id="IPR000835">
    <property type="entry name" value="HTH_MarR-typ"/>
</dbReference>
<dbReference type="Gene3D" id="3.40.50.1360">
    <property type="match status" value="1"/>
</dbReference>
<dbReference type="EMBL" id="NWBP01000034">
    <property type="protein sequence ID" value="PCC81960.1"/>
    <property type="molecule type" value="Genomic_DNA"/>
</dbReference>
<keyword evidence="2" id="KW-0805">Transcription regulation</keyword>
<reference evidence="7 8" key="1">
    <citation type="submission" date="2017-09" db="EMBL/GenBank/DDBJ databases">
        <title>Draft Genome Sequence of Corynebacterium accolens AH4003.</title>
        <authorList>
            <person name="Chen Y."/>
            <person name="Oosthuysen W.F."/>
            <person name="Kelley S."/>
            <person name="Horswill A."/>
        </authorList>
    </citation>
    <scope>NUCLEOTIDE SEQUENCE [LARGE SCALE GENOMIC DNA]</scope>
    <source>
        <strain evidence="7 8">AH4003</strain>
    </source>
</reference>
<evidence type="ECO:0000259" key="6">
    <source>
        <dbReference type="Pfam" id="PF12802"/>
    </source>
</evidence>
<proteinExistence type="inferred from homology"/>
<evidence type="ECO:0000313" key="8">
    <source>
        <dbReference type="Proteomes" id="UP000218690"/>
    </source>
</evidence>
<evidence type="ECO:0000256" key="1">
    <source>
        <dbReference type="ARBA" id="ARBA00010466"/>
    </source>
</evidence>
<accession>A0A2A4AI23</accession>
<keyword evidence="3" id="KW-0238">DNA-binding</keyword>
<organism evidence="7 8">
    <name type="scientific">Corynebacterium accolens</name>
    <dbReference type="NCBI Taxonomy" id="38284"/>
    <lineage>
        <taxon>Bacteria</taxon>
        <taxon>Bacillati</taxon>
        <taxon>Actinomycetota</taxon>
        <taxon>Actinomycetes</taxon>
        <taxon>Mycobacteriales</taxon>
        <taxon>Corynebacteriaceae</taxon>
        <taxon>Corynebacterium</taxon>
    </lineage>
</organism>
<dbReference type="Pfam" id="PF12802">
    <property type="entry name" value="MarR_2"/>
    <property type="match status" value="1"/>
</dbReference>
<evidence type="ECO:0000256" key="3">
    <source>
        <dbReference type="ARBA" id="ARBA00023125"/>
    </source>
</evidence>
<dbReference type="Proteomes" id="UP000218690">
    <property type="component" value="Unassembled WGS sequence"/>
</dbReference>
<dbReference type="PANTHER" id="PTHR34294:SF1">
    <property type="entry name" value="TRANSCRIPTIONAL REGULATOR LSRR"/>
    <property type="match status" value="1"/>
</dbReference>
<dbReference type="InterPro" id="IPR037171">
    <property type="entry name" value="NagB/RpiA_transferase-like"/>
</dbReference>
<sequence length="311" mass="33707">MIDARDSQALDVAKLYYNSHLSQAEVAQCLGISRPTVSKLLQHAHDQGFVVISINDPRERSDELVRELKEHFALADARVVTTPRGGNLMQDLGAAGAALLEELVHDGSSVGVSWGQTMSAVAEHLRQLPLEGVKVVQLKGGHSHTRRSTKDFATLQGFARAFNAETFMLPLPVIFDSAETKQWVEKDRHIAHIVEMGSHVDVAVFTVGAAARESLALNLGYLSEEETQLILERAVGDVCSRFFDTEGRVAVPEVDARTVSITFDALAARPARVLVAGGPEKAGAIRVVLEQGLATHLVIDHNTAQRVLTGE</sequence>
<keyword evidence="4" id="KW-0804">Transcription</keyword>
<dbReference type="AlphaFoldDB" id="A0A2A4AI23"/>
<dbReference type="GO" id="GO:0030246">
    <property type="term" value="F:carbohydrate binding"/>
    <property type="evidence" value="ECO:0007669"/>
    <property type="project" value="InterPro"/>
</dbReference>